<feature type="compositionally biased region" description="Basic residues" evidence="2">
    <location>
        <begin position="1"/>
        <end position="10"/>
    </location>
</feature>
<feature type="compositionally biased region" description="Acidic residues" evidence="2">
    <location>
        <begin position="49"/>
        <end position="58"/>
    </location>
</feature>
<dbReference type="InterPro" id="IPR035371">
    <property type="entry name" value="Nrap_D6"/>
</dbReference>
<dbReference type="InterPro" id="IPR035082">
    <property type="entry name" value="Nrap_D1"/>
</dbReference>
<keyword evidence="1" id="KW-0687">Ribonucleoprotein</keyword>
<dbReference type="STRING" id="61395.A0A1Y1WMI1"/>
<dbReference type="InterPro" id="IPR035368">
    <property type="entry name" value="Nrap_D3"/>
</dbReference>
<keyword evidence="1" id="KW-0698">rRNA processing</keyword>
<evidence type="ECO:0000313" key="8">
    <source>
        <dbReference type="EMBL" id="ORX74723.1"/>
    </source>
</evidence>
<evidence type="ECO:0000259" key="4">
    <source>
        <dbReference type="Pfam" id="PF17404"/>
    </source>
</evidence>
<comment type="caution">
    <text evidence="8">The sequence shown here is derived from an EMBL/GenBank/DDBJ whole genome shotgun (WGS) entry which is preliminary data.</text>
</comment>
<feature type="region of interest" description="Disordered" evidence="2">
    <location>
        <begin position="1"/>
        <end position="80"/>
    </location>
</feature>
<feature type="domain" description="Nrap protein" evidence="4">
    <location>
        <begin position="423"/>
        <end position="557"/>
    </location>
</feature>
<feature type="domain" description="Nrap protein" evidence="6">
    <location>
        <begin position="791"/>
        <end position="961"/>
    </location>
</feature>
<evidence type="ECO:0000259" key="6">
    <source>
        <dbReference type="Pfam" id="PF17406"/>
    </source>
</evidence>
<evidence type="ECO:0000256" key="2">
    <source>
        <dbReference type="SAM" id="MobiDB-lite"/>
    </source>
</evidence>
<dbReference type="GO" id="GO:0003723">
    <property type="term" value="F:RNA binding"/>
    <property type="evidence" value="ECO:0007669"/>
    <property type="project" value="UniProtKB-KW"/>
</dbReference>
<comment type="similarity">
    <text evidence="1">Belongs to the NRAP family.</text>
</comment>
<evidence type="ECO:0000256" key="1">
    <source>
        <dbReference type="RuleBase" id="RU364032"/>
    </source>
</evidence>
<feature type="compositionally biased region" description="Basic and acidic residues" evidence="2">
    <location>
        <begin position="59"/>
        <end position="78"/>
    </location>
</feature>
<feature type="compositionally biased region" description="Low complexity" evidence="2">
    <location>
        <begin position="36"/>
        <end position="48"/>
    </location>
</feature>
<dbReference type="InterPro" id="IPR035370">
    <property type="entry name" value="Nrap_D5"/>
</dbReference>
<evidence type="ECO:0000259" key="3">
    <source>
        <dbReference type="Pfam" id="PF03813"/>
    </source>
</evidence>
<dbReference type="Gene3D" id="3.30.70.3030">
    <property type="match status" value="1"/>
</dbReference>
<evidence type="ECO:0000259" key="7">
    <source>
        <dbReference type="Pfam" id="PF17407"/>
    </source>
</evidence>
<keyword evidence="1" id="KW-0694">RNA-binding</keyword>
<dbReference type="Proteomes" id="UP000193922">
    <property type="component" value="Unassembled WGS sequence"/>
</dbReference>
<dbReference type="GO" id="GO:0032545">
    <property type="term" value="C:CURI complex"/>
    <property type="evidence" value="ECO:0007669"/>
    <property type="project" value="TreeGrafter"/>
</dbReference>
<dbReference type="InterPro" id="IPR035369">
    <property type="entry name" value="Nrap_D4"/>
</dbReference>
<dbReference type="Pfam" id="PF17404">
    <property type="entry name" value="Nrap_D3"/>
    <property type="match status" value="1"/>
</dbReference>
<protein>
    <recommendedName>
        <fullName evidence="1">U3 small nucleolar RNA-associated protein 22</fullName>
    </recommendedName>
</protein>
<dbReference type="AlphaFoldDB" id="A0A1Y1WMI1"/>
<dbReference type="OrthoDB" id="10251401at2759"/>
<feature type="domain" description="Nrap protein" evidence="5">
    <location>
        <begin position="603"/>
        <end position="784"/>
    </location>
</feature>
<keyword evidence="9" id="KW-1185">Reference proteome</keyword>
<feature type="domain" description="Nrap protein" evidence="3">
    <location>
        <begin position="191"/>
        <end position="318"/>
    </location>
</feature>
<name>A0A1Y1WMI1_9FUNG</name>
<organism evidence="8 9">
    <name type="scientific">Linderina pennispora</name>
    <dbReference type="NCBI Taxonomy" id="61395"/>
    <lineage>
        <taxon>Eukaryota</taxon>
        <taxon>Fungi</taxon>
        <taxon>Fungi incertae sedis</taxon>
        <taxon>Zoopagomycota</taxon>
        <taxon>Kickxellomycotina</taxon>
        <taxon>Kickxellomycetes</taxon>
        <taxon>Kickxellales</taxon>
        <taxon>Kickxellaceae</taxon>
        <taxon>Linderina</taxon>
    </lineage>
</organism>
<dbReference type="InterPro" id="IPR005554">
    <property type="entry name" value="NOL6/Upt22"/>
</dbReference>
<feature type="compositionally biased region" description="Basic and acidic residues" evidence="2">
    <location>
        <begin position="14"/>
        <end position="34"/>
    </location>
</feature>
<dbReference type="GO" id="GO:0032040">
    <property type="term" value="C:small-subunit processome"/>
    <property type="evidence" value="ECO:0007669"/>
    <property type="project" value="TreeGrafter"/>
</dbReference>
<dbReference type="Pfam" id="PF17407">
    <property type="entry name" value="Nrap_D6"/>
    <property type="match status" value="1"/>
</dbReference>
<dbReference type="EMBL" id="MCFD01000001">
    <property type="protein sequence ID" value="ORX74723.1"/>
    <property type="molecule type" value="Genomic_DNA"/>
</dbReference>
<proteinExistence type="inferred from homology"/>
<dbReference type="GO" id="GO:0006364">
    <property type="term" value="P:rRNA processing"/>
    <property type="evidence" value="ECO:0007669"/>
    <property type="project" value="UniProtKB-KW"/>
</dbReference>
<keyword evidence="1" id="KW-0539">Nucleus</keyword>
<dbReference type="PANTHER" id="PTHR17972">
    <property type="entry name" value="NUCLEOLAR RNA-ASSOCIATED PROTEIN"/>
    <property type="match status" value="1"/>
</dbReference>
<keyword evidence="1" id="KW-0690">Ribosome biogenesis</keyword>
<dbReference type="Pfam" id="PF03813">
    <property type="entry name" value="Nrap"/>
    <property type="match status" value="1"/>
</dbReference>
<reference evidence="8 9" key="1">
    <citation type="submission" date="2016-07" db="EMBL/GenBank/DDBJ databases">
        <title>Pervasive Adenine N6-methylation of Active Genes in Fungi.</title>
        <authorList>
            <consortium name="DOE Joint Genome Institute"/>
            <person name="Mondo S.J."/>
            <person name="Dannebaum R.O."/>
            <person name="Kuo R.C."/>
            <person name="Labutti K."/>
            <person name="Haridas S."/>
            <person name="Kuo A."/>
            <person name="Salamov A."/>
            <person name="Ahrendt S.R."/>
            <person name="Lipzen A."/>
            <person name="Sullivan W."/>
            <person name="Andreopoulos W.B."/>
            <person name="Clum A."/>
            <person name="Lindquist E."/>
            <person name="Daum C."/>
            <person name="Ramamoorthy G.K."/>
            <person name="Gryganskyi A."/>
            <person name="Culley D."/>
            <person name="Magnuson J.K."/>
            <person name="James T.Y."/>
            <person name="O'Malley M.A."/>
            <person name="Stajich J.E."/>
            <person name="Spatafora J.W."/>
            <person name="Visel A."/>
            <person name="Grigoriev I.V."/>
        </authorList>
    </citation>
    <scope>NUCLEOTIDE SEQUENCE [LARGE SCALE GENOMIC DNA]</scope>
    <source>
        <strain evidence="8 9">ATCC 12442</strain>
    </source>
</reference>
<comment type="subcellular location">
    <subcellularLocation>
        <location evidence="1">Nucleus</location>
        <location evidence="1">Nucleolus</location>
    </subcellularLocation>
</comment>
<dbReference type="GeneID" id="63802935"/>
<feature type="domain" description="Nrap protein" evidence="7">
    <location>
        <begin position="969"/>
        <end position="1111"/>
    </location>
</feature>
<dbReference type="GO" id="GO:0034456">
    <property type="term" value="C:UTP-C complex"/>
    <property type="evidence" value="ECO:0007669"/>
    <property type="project" value="TreeGrafter"/>
</dbReference>
<gene>
    <name evidence="8" type="ORF">DL89DRAFT_264534</name>
</gene>
<evidence type="ECO:0000313" key="9">
    <source>
        <dbReference type="Proteomes" id="UP000193922"/>
    </source>
</evidence>
<sequence>MAPAGKRKAPSFKVADKREAKKAAKHEESDEDRFAMSSDESSESSAESGQEEEEEEHEDMSAERASKQETHPSKDKVSKVTGAERSLLFKTNLFKLQIEELLQESRVQASSKATRGLDAALRQLRDVVVGLDSVPEQSVDAAVNYVYNQSKRVMADGRGIDVPFPDPAPPVGMAMKLGFAAPQAVHVGFNVDVAVQMPSELLQERDYVNMRYVYKRAFYVAVLLIGIRQSALGELFEVGLGRLHGDVRQPVVELRAKAGVKQMGKLGCVIRVIPTFGHDAMALKRLTPERNPRTPDAADASLPATPQYNAVVLGDALLMCPDQRNGVGRTVGNVPVCGSERVSGFSGGRAGPKLAGTMSGYQLSLLGHDFSETPVQFGTDADLSVFAEHYSGVFRTAYDLNSNGADRFAAVFLSAASCDLAGKYDHVFRVTVDLSNWMQARRLRELEWGSPAAAVQHRLASFLGEAMAKQARDATKAMRSQTFFIGVVADANEARRLVDLGPSPDSDAGCGRARAELRRFRDGSIRLATVWGGSGMSFEKRAQIVPRMVAYLLRRHFGVQAAGPEILQAEDLAVVDKNRPKNAVAGEATLFSLSTGLGRFMQSRDDDDGVATFEAATTAFDALQKELKELEDELPLRVLQLHAVSPGLRYTSVVPPKRVDSDDSYIEPQHVLVEFESSSKWPDDLTALHKIKAAFLMRLSECYTGRHPEATVQVGNRFLGYGASDGLMTGMAALHCEREGSVLAQKASEMRGAKLTARADALELAHRRWTRNHVWRAAHHRRMLDLSQRHHPALSMTVRLLKRWLARHMLLGQAVGMAEEVAELVAARAFTDVSDGLQPPATGSAGFVRCLRVLATWAWGCRSADHRENTDEDDDEEPALKPLAQGVWVPAGMGAEETAALQHEFEAKKFRAGWRVATQDDPSGSWFGQGSAVLARRIAALAKASLACVRQALATGDPAQLAMAFTTPLSDYDFVIRLDKDMVSRRFEQPPRDGVKEEKEEVFKNLKPAEPAVHVHANPFNQPGMVGFDPVAEYVRDLVNVYHRSALFFHDVYGGHVIAGLWNPAAAQPAVLNPRAHANAMPVDRKQGLVGLNKDAVMAEIIRLGEGLVADVVLQQD</sequence>
<dbReference type="RefSeq" id="XP_040747934.1">
    <property type="nucleotide sequence ID" value="XM_040886287.1"/>
</dbReference>
<evidence type="ECO:0000259" key="5">
    <source>
        <dbReference type="Pfam" id="PF17405"/>
    </source>
</evidence>
<dbReference type="PANTHER" id="PTHR17972:SF0">
    <property type="entry name" value="NUCLEOLAR PROTEIN 6"/>
    <property type="match status" value="1"/>
</dbReference>
<accession>A0A1Y1WMI1</accession>
<dbReference type="Pfam" id="PF17405">
    <property type="entry name" value="Nrap_D4"/>
    <property type="match status" value="1"/>
</dbReference>
<dbReference type="Pfam" id="PF17406">
    <property type="entry name" value="Nrap_D5"/>
    <property type="match status" value="1"/>
</dbReference>
<dbReference type="GO" id="GO:0006409">
    <property type="term" value="P:tRNA export from nucleus"/>
    <property type="evidence" value="ECO:0007669"/>
    <property type="project" value="TreeGrafter"/>
</dbReference>